<keyword evidence="2" id="KW-1185">Reference proteome</keyword>
<accession>A0A5Q4VB71</accession>
<dbReference type="AlphaFoldDB" id="A0A5Q4VB71"/>
<dbReference type="InterPro" id="IPR009387">
    <property type="entry name" value="HigB-2"/>
</dbReference>
<gene>
    <name evidence="1" type="ORF">FIM25_07495</name>
</gene>
<organism evidence="1 2">
    <name type="scientific">Desulfobotulus mexicanus</name>
    <dbReference type="NCBI Taxonomy" id="2586642"/>
    <lineage>
        <taxon>Bacteria</taxon>
        <taxon>Pseudomonadati</taxon>
        <taxon>Thermodesulfobacteriota</taxon>
        <taxon>Desulfobacteria</taxon>
        <taxon>Desulfobacterales</taxon>
        <taxon>Desulfobacteraceae</taxon>
        <taxon>Desulfobotulus</taxon>
    </lineage>
</organism>
<reference evidence="1 2" key="1">
    <citation type="submission" date="2019-06" db="EMBL/GenBank/DDBJ databases">
        <title>Desulfobotulus mexicanus sp. nov., a novel sulfate-reducing bacterium isolated from the sediment of an alkaline crater lake in Mexico.</title>
        <authorList>
            <person name="Hirschler-Rea A."/>
        </authorList>
    </citation>
    <scope>NUCLEOTIDE SEQUENCE [LARGE SCALE GENOMIC DNA]</scope>
    <source>
        <strain evidence="1 2">PAR22N</strain>
    </source>
</reference>
<evidence type="ECO:0000313" key="2">
    <source>
        <dbReference type="Proteomes" id="UP000321899"/>
    </source>
</evidence>
<dbReference type="Proteomes" id="UP000321899">
    <property type="component" value="Unassembled WGS sequence"/>
</dbReference>
<comment type="caution">
    <text evidence="1">The sequence shown here is derived from an EMBL/GenBank/DDBJ whole genome shotgun (WGS) entry which is preliminary data.</text>
</comment>
<dbReference type="OrthoDB" id="9812066at2"/>
<dbReference type="PIRSF" id="PIRSF018634">
    <property type="entry name" value="UCP018634"/>
    <property type="match status" value="1"/>
</dbReference>
<evidence type="ECO:0000313" key="1">
    <source>
        <dbReference type="EMBL" id="TYT74959.1"/>
    </source>
</evidence>
<sequence length="118" mass="13527">MIKHFSKWASKQNLPKIELFKALVEITEGNFDATLGSNLYKKRIRFSGQGKTGSGRTIICYKKEDRAIFIYGFSKNEKSNLSKKEFYAFKELSKILLNLSLKELKTAIDNGDLIEVKL</sequence>
<dbReference type="RefSeq" id="WP_139447869.1">
    <property type="nucleotide sequence ID" value="NZ_VDMB01000007.1"/>
</dbReference>
<proteinExistence type="predicted"/>
<protein>
    <submittedName>
        <fullName evidence="1">Type II toxin-antitoxin system RelE/ParE family toxin</fullName>
    </submittedName>
</protein>
<dbReference type="Pfam" id="PF06296">
    <property type="entry name" value="RelE"/>
    <property type="match status" value="1"/>
</dbReference>
<dbReference type="EMBL" id="VDMB01000007">
    <property type="protein sequence ID" value="TYT74959.1"/>
    <property type="molecule type" value="Genomic_DNA"/>
</dbReference>
<name>A0A5Q4VB71_9BACT</name>